<accession>A0A7C5R878</accession>
<dbReference type="NCBIfam" id="TIGR00385">
    <property type="entry name" value="dsbE"/>
    <property type="match status" value="1"/>
</dbReference>
<feature type="signal peptide" evidence="6">
    <location>
        <begin position="1"/>
        <end position="20"/>
    </location>
</feature>
<evidence type="ECO:0000256" key="1">
    <source>
        <dbReference type="ARBA" id="ARBA00004196"/>
    </source>
</evidence>
<dbReference type="PANTHER" id="PTHR42852">
    <property type="entry name" value="THIOL:DISULFIDE INTERCHANGE PROTEIN DSBE"/>
    <property type="match status" value="1"/>
</dbReference>
<evidence type="ECO:0000256" key="4">
    <source>
        <dbReference type="ARBA" id="ARBA00023157"/>
    </source>
</evidence>
<keyword evidence="3" id="KW-0201">Cytochrome c-type biogenesis</keyword>
<dbReference type="Proteomes" id="UP000885830">
    <property type="component" value="Unassembled WGS sequence"/>
</dbReference>
<keyword evidence="6" id="KW-0732">Signal</keyword>
<comment type="caution">
    <text evidence="8">The sequence shown here is derived from an EMBL/GenBank/DDBJ whole genome shotgun (WGS) entry which is preliminary data.</text>
</comment>
<dbReference type="InterPro" id="IPR050553">
    <property type="entry name" value="Thioredoxin_ResA/DsbE_sf"/>
</dbReference>
<comment type="similarity">
    <text evidence="2">Belongs to the thioredoxin family. DsbE subfamily.</text>
</comment>
<evidence type="ECO:0000256" key="3">
    <source>
        <dbReference type="ARBA" id="ARBA00022748"/>
    </source>
</evidence>
<sequence>MKLKALIPLLAFLALAGAFALGLNRDPKILPSVLIDKPFPAFQLTDLYDETEILDRSLVSGRVSLVNVFGSWCVACVQEHPTLLSLSRANIVPIIGIDWRDTRPAAKAWLARAGNPYTKIIFDPDSQLAIDLGVTGAPESFIVDKSGRVRYKYTGVITPSVWERELRPIIEELEQAK</sequence>
<gene>
    <name evidence="8" type="ORF">ENJ42_07905</name>
</gene>
<dbReference type="InterPro" id="IPR013740">
    <property type="entry name" value="Redoxin"/>
</dbReference>
<dbReference type="GO" id="GO:0015036">
    <property type="term" value="F:disulfide oxidoreductase activity"/>
    <property type="evidence" value="ECO:0007669"/>
    <property type="project" value="InterPro"/>
</dbReference>
<keyword evidence="5" id="KW-0676">Redox-active center</keyword>
<dbReference type="GO" id="GO:0030288">
    <property type="term" value="C:outer membrane-bounded periplasmic space"/>
    <property type="evidence" value="ECO:0007669"/>
    <property type="project" value="InterPro"/>
</dbReference>
<name>A0A7C5R878_9PROT</name>
<dbReference type="AlphaFoldDB" id="A0A7C5R878"/>
<feature type="domain" description="Thioredoxin" evidence="7">
    <location>
        <begin position="33"/>
        <end position="171"/>
    </location>
</feature>
<dbReference type="InterPro" id="IPR017937">
    <property type="entry name" value="Thioredoxin_CS"/>
</dbReference>
<dbReference type="InterPro" id="IPR004799">
    <property type="entry name" value="Periplasmic_diS_OxRdtase_DsbE"/>
</dbReference>
<dbReference type="Pfam" id="PF08534">
    <property type="entry name" value="Redoxin"/>
    <property type="match status" value="1"/>
</dbReference>
<evidence type="ECO:0000256" key="5">
    <source>
        <dbReference type="ARBA" id="ARBA00023284"/>
    </source>
</evidence>
<dbReference type="GO" id="GO:0017004">
    <property type="term" value="P:cytochrome complex assembly"/>
    <property type="evidence" value="ECO:0007669"/>
    <property type="project" value="UniProtKB-KW"/>
</dbReference>
<dbReference type="InterPro" id="IPR036249">
    <property type="entry name" value="Thioredoxin-like_sf"/>
</dbReference>
<protein>
    <submittedName>
        <fullName evidence="8">DsbE family thiol:disulfide interchange protein</fullName>
    </submittedName>
</protein>
<dbReference type="PROSITE" id="PS00194">
    <property type="entry name" value="THIOREDOXIN_1"/>
    <property type="match status" value="1"/>
</dbReference>
<evidence type="ECO:0000256" key="6">
    <source>
        <dbReference type="SAM" id="SignalP"/>
    </source>
</evidence>
<dbReference type="SUPFAM" id="SSF52833">
    <property type="entry name" value="Thioredoxin-like"/>
    <property type="match status" value="1"/>
</dbReference>
<dbReference type="EMBL" id="DRMJ01000413">
    <property type="protein sequence ID" value="HHL43525.1"/>
    <property type="molecule type" value="Genomic_DNA"/>
</dbReference>
<dbReference type="PROSITE" id="PS51352">
    <property type="entry name" value="THIOREDOXIN_2"/>
    <property type="match status" value="1"/>
</dbReference>
<organism evidence="8">
    <name type="scientific">Hellea balneolensis</name>
    <dbReference type="NCBI Taxonomy" id="287478"/>
    <lineage>
        <taxon>Bacteria</taxon>
        <taxon>Pseudomonadati</taxon>
        <taxon>Pseudomonadota</taxon>
        <taxon>Alphaproteobacteria</taxon>
        <taxon>Maricaulales</taxon>
        <taxon>Robiginitomaculaceae</taxon>
        <taxon>Hellea</taxon>
    </lineage>
</organism>
<proteinExistence type="inferred from homology"/>
<dbReference type="InterPro" id="IPR013766">
    <property type="entry name" value="Thioredoxin_domain"/>
</dbReference>
<evidence type="ECO:0000256" key="2">
    <source>
        <dbReference type="ARBA" id="ARBA00007758"/>
    </source>
</evidence>
<feature type="chain" id="PRO_5027914650" evidence="6">
    <location>
        <begin position="21"/>
        <end position="177"/>
    </location>
</feature>
<evidence type="ECO:0000259" key="7">
    <source>
        <dbReference type="PROSITE" id="PS51352"/>
    </source>
</evidence>
<keyword evidence="4" id="KW-1015">Disulfide bond</keyword>
<reference evidence="8" key="1">
    <citation type="journal article" date="2020" name="mSystems">
        <title>Genome- and Community-Level Interaction Insights into Carbon Utilization and Element Cycling Functions of Hydrothermarchaeota in Hydrothermal Sediment.</title>
        <authorList>
            <person name="Zhou Z."/>
            <person name="Liu Y."/>
            <person name="Xu W."/>
            <person name="Pan J."/>
            <person name="Luo Z.H."/>
            <person name="Li M."/>
        </authorList>
    </citation>
    <scope>NUCLEOTIDE SEQUENCE [LARGE SCALE GENOMIC DNA]</scope>
    <source>
        <strain evidence="8">HyVt-485</strain>
    </source>
</reference>
<dbReference type="CDD" id="cd03010">
    <property type="entry name" value="TlpA_like_DsbE"/>
    <property type="match status" value="1"/>
</dbReference>
<dbReference type="Gene3D" id="3.40.30.10">
    <property type="entry name" value="Glutaredoxin"/>
    <property type="match status" value="1"/>
</dbReference>
<dbReference type="PANTHER" id="PTHR42852:SF6">
    <property type="entry name" value="THIOL:DISULFIDE INTERCHANGE PROTEIN DSBE"/>
    <property type="match status" value="1"/>
</dbReference>
<comment type="subcellular location">
    <subcellularLocation>
        <location evidence="1">Cell envelope</location>
    </subcellularLocation>
</comment>
<evidence type="ECO:0000313" key="8">
    <source>
        <dbReference type="EMBL" id="HHL43525.1"/>
    </source>
</evidence>